<dbReference type="STRING" id="1423806.FD15_GL001307"/>
<gene>
    <name evidence="1" type="ORF">FD15_GL001307</name>
</gene>
<reference evidence="1 2" key="1">
    <citation type="journal article" date="2015" name="Genome Announc.">
        <title>Expanding the biotechnology potential of lactobacilli through comparative genomics of 213 strains and associated genera.</title>
        <authorList>
            <person name="Sun Z."/>
            <person name="Harris H.M."/>
            <person name="McCann A."/>
            <person name="Guo C."/>
            <person name="Argimon S."/>
            <person name="Zhang W."/>
            <person name="Yang X."/>
            <person name="Jeffery I.B."/>
            <person name="Cooney J.C."/>
            <person name="Kagawa T.F."/>
            <person name="Liu W."/>
            <person name="Song Y."/>
            <person name="Salvetti E."/>
            <person name="Wrobel A."/>
            <person name="Rasinkangas P."/>
            <person name="Parkhill J."/>
            <person name="Rea M.C."/>
            <person name="O'Sullivan O."/>
            <person name="Ritari J."/>
            <person name="Douillard F.P."/>
            <person name="Paul Ross R."/>
            <person name="Yang R."/>
            <person name="Briner A.E."/>
            <person name="Felis G.E."/>
            <person name="de Vos W.M."/>
            <person name="Barrangou R."/>
            <person name="Klaenhammer T.R."/>
            <person name="Caufield P.W."/>
            <person name="Cui Y."/>
            <person name="Zhang H."/>
            <person name="O'Toole P.W."/>
        </authorList>
    </citation>
    <scope>NUCLEOTIDE SEQUENCE [LARGE SCALE GENOMIC DNA]</scope>
    <source>
        <strain evidence="1 2">DSM 21376</strain>
    </source>
</reference>
<dbReference type="PATRIC" id="fig|1423806.3.peg.1328"/>
<evidence type="ECO:0000313" key="2">
    <source>
        <dbReference type="Proteomes" id="UP000050961"/>
    </source>
</evidence>
<dbReference type="AlphaFoldDB" id="A0A023CW43"/>
<name>A0A023CW43_9LACO</name>
<keyword evidence="2" id="KW-1185">Reference proteome</keyword>
<dbReference type="Proteomes" id="UP000050961">
    <property type="component" value="Unassembled WGS sequence"/>
</dbReference>
<sequence length="54" mass="6315">MVNKMQDAFIAQHGELLDHYQAKTKGPVSYFKNIWITTTHITRAKSYLLEISFE</sequence>
<accession>A0A023CW43</accession>
<comment type="caution">
    <text evidence="1">The sequence shown here is derived from an EMBL/GenBank/DDBJ whole genome shotgun (WGS) entry which is preliminary data.</text>
</comment>
<organism evidence="1 2">
    <name type="scientific">Liquorilactobacillus sucicola DSM 21376 = JCM 15457</name>
    <dbReference type="NCBI Taxonomy" id="1423806"/>
    <lineage>
        <taxon>Bacteria</taxon>
        <taxon>Bacillati</taxon>
        <taxon>Bacillota</taxon>
        <taxon>Bacilli</taxon>
        <taxon>Lactobacillales</taxon>
        <taxon>Lactobacillaceae</taxon>
        <taxon>Liquorilactobacillus</taxon>
    </lineage>
</organism>
<proteinExistence type="predicted"/>
<protein>
    <submittedName>
        <fullName evidence="1">Uncharacterized protein</fullName>
    </submittedName>
</protein>
<dbReference type="EMBL" id="AYZF01000013">
    <property type="protein sequence ID" value="KRN06113.1"/>
    <property type="molecule type" value="Genomic_DNA"/>
</dbReference>
<evidence type="ECO:0000313" key="1">
    <source>
        <dbReference type="EMBL" id="KRN06113.1"/>
    </source>
</evidence>